<evidence type="ECO:0000313" key="2">
    <source>
        <dbReference type="Proteomes" id="UP000785679"/>
    </source>
</evidence>
<sequence>MKMMTTFLQIMKISQQLALPDLYPLQRKPYLCLTNDLSRICLFLQIARNPVNGMPAPYIMSDGAPNQFEAVLWQP</sequence>
<protein>
    <submittedName>
        <fullName evidence="1">Uncharacterized protein</fullName>
    </submittedName>
</protein>
<proteinExistence type="predicted"/>
<reference evidence="1" key="1">
    <citation type="submission" date="2019-06" db="EMBL/GenBank/DDBJ databases">
        <authorList>
            <person name="Zheng W."/>
        </authorList>
    </citation>
    <scope>NUCLEOTIDE SEQUENCE</scope>
    <source>
        <strain evidence="1">QDHG01</strain>
    </source>
</reference>
<gene>
    <name evidence="1" type="ORF">FGO68_gene8357</name>
</gene>
<keyword evidence="2" id="KW-1185">Reference proteome</keyword>
<dbReference type="AlphaFoldDB" id="A0A8J8NGM6"/>
<dbReference type="Proteomes" id="UP000785679">
    <property type="component" value="Unassembled WGS sequence"/>
</dbReference>
<comment type="caution">
    <text evidence="1">The sequence shown here is derived from an EMBL/GenBank/DDBJ whole genome shotgun (WGS) entry which is preliminary data.</text>
</comment>
<dbReference type="EMBL" id="RRYP01017362">
    <property type="protein sequence ID" value="TNV74160.1"/>
    <property type="molecule type" value="Genomic_DNA"/>
</dbReference>
<organism evidence="1 2">
    <name type="scientific">Halteria grandinella</name>
    <dbReference type="NCBI Taxonomy" id="5974"/>
    <lineage>
        <taxon>Eukaryota</taxon>
        <taxon>Sar</taxon>
        <taxon>Alveolata</taxon>
        <taxon>Ciliophora</taxon>
        <taxon>Intramacronucleata</taxon>
        <taxon>Spirotrichea</taxon>
        <taxon>Stichotrichia</taxon>
        <taxon>Sporadotrichida</taxon>
        <taxon>Halteriidae</taxon>
        <taxon>Halteria</taxon>
    </lineage>
</organism>
<accession>A0A8J8NGM6</accession>
<evidence type="ECO:0000313" key="1">
    <source>
        <dbReference type="EMBL" id="TNV74160.1"/>
    </source>
</evidence>
<name>A0A8J8NGM6_HALGN</name>